<protein>
    <recommendedName>
        <fullName evidence="3">F-box domain-containing protein</fullName>
    </recommendedName>
</protein>
<organism evidence="1 2">
    <name type="scientific">Drechslerella stenobrocha 248</name>
    <dbReference type="NCBI Taxonomy" id="1043628"/>
    <lineage>
        <taxon>Eukaryota</taxon>
        <taxon>Fungi</taxon>
        <taxon>Dikarya</taxon>
        <taxon>Ascomycota</taxon>
        <taxon>Pezizomycotina</taxon>
        <taxon>Orbiliomycetes</taxon>
        <taxon>Orbiliales</taxon>
        <taxon>Orbiliaceae</taxon>
        <taxon>Drechslerella</taxon>
    </lineage>
</organism>
<dbReference type="HOGENOM" id="CLU_636185_0_0_1"/>
<name>W7HUF4_9PEZI</name>
<keyword evidence="2" id="KW-1185">Reference proteome</keyword>
<dbReference type="EMBL" id="KI966457">
    <property type="protein sequence ID" value="EWC43697.1"/>
    <property type="molecule type" value="Genomic_DNA"/>
</dbReference>
<proteinExistence type="predicted"/>
<sequence length="420" mass="48790">MARLDDLPVDLKILIINNVDNLDSLISLCIASRSFYGVYRRYRDTITASIWESEIGPYKLEAYFIAAFYDRLRDLVSSEDDIENLAARYLDSSCDRCSPPESFFGTQKLSAVSWGRVRENHRAIRGVCHFVLEKGLSSRSSEESRGGSTIEKERITKALYRFWFIMLISAIRIDEGGGPPFEISRRTAALIFAQWSFWDFMAVKRVKDFFWLRVMPVVWDQQQFILDSVNTNGKPWRELAPFLFAAIVIYLFPEDIVQWFRSGSAQYSFTTELRAVIQIAARKANVNPSPPTYGFPIDHLNGEMDTSDIWNETHPIRTHRPGYIPSPLSEPYGQECWIRAFQGDNMEQIDFTLCIWDDWRLKQWGYDMPTDEEGIGRNRSMGLRPVYRYWRSGLLHDVIKDRLEVARNSPLMTGAKDVFW</sequence>
<evidence type="ECO:0008006" key="3">
    <source>
        <dbReference type="Google" id="ProtNLM"/>
    </source>
</evidence>
<gene>
    <name evidence="1" type="ORF">DRE_01584</name>
</gene>
<accession>W7HUF4</accession>
<reference evidence="1 2" key="1">
    <citation type="submission" date="2013-05" db="EMBL/GenBank/DDBJ databases">
        <title>Drechslerella stenobrocha genome reveals carnivorous origination and mechanical trapping mechanism of predatory fungi.</title>
        <authorList>
            <person name="Liu X."/>
            <person name="Zhang W."/>
            <person name="Liu K."/>
        </authorList>
    </citation>
    <scope>NUCLEOTIDE SEQUENCE [LARGE SCALE GENOMIC DNA]</scope>
    <source>
        <strain evidence="1 2">248</strain>
    </source>
</reference>
<evidence type="ECO:0000313" key="1">
    <source>
        <dbReference type="EMBL" id="EWC43697.1"/>
    </source>
</evidence>
<evidence type="ECO:0000313" key="2">
    <source>
        <dbReference type="Proteomes" id="UP000024837"/>
    </source>
</evidence>
<dbReference type="Proteomes" id="UP000024837">
    <property type="component" value="Unassembled WGS sequence"/>
</dbReference>
<dbReference type="OrthoDB" id="5427467at2759"/>
<dbReference type="AlphaFoldDB" id="W7HUF4"/>